<proteinExistence type="predicted"/>
<dbReference type="InterPro" id="IPR036280">
    <property type="entry name" value="Multihaem_cyt_sf"/>
</dbReference>
<dbReference type="RefSeq" id="WP_144986116.1">
    <property type="nucleotide sequence ID" value="NZ_CP037920.1"/>
</dbReference>
<dbReference type="Gene3D" id="1.10.780.10">
    <property type="entry name" value="Hydroxylamine Oxidoreductase, Chain A, domain 1"/>
    <property type="match status" value="1"/>
</dbReference>
<dbReference type="KEGG" id="gaw:V144x_33060"/>
<evidence type="ECO:0000256" key="1">
    <source>
        <dbReference type="SAM" id="Phobius"/>
    </source>
</evidence>
<feature type="transmembrane region" description="Helical" evidence="1">
    <location>
        <begin position="100"/>
        <end position="117"/>
    </location>
</feature>
<dbReference type="Proteomes" id="UP000318704">
    <property type="component" value="Chromosome"/>
</dbReference>
<dbReference type="AlphaFoldDB" id="A0A517VXU3"/>
<accession>A0A517VXU3</accession>
<sequence>MTEPLQSFDWKSSNYERPKDGWVCGRVCESGAPCRLGPSSKGECQLQSRCQPAEKGGRYTCTRSVVNGGKCKEGPAADGTCCQPESDCQPRRSLLAKRRLLGIFAAMIAGTLCLISFNRFTASTLLTPGKVTKSHANLESNCSACHTAAEGGLTTWIHTAFDGEAALKDSALCLKCHTEMGENALFVHGVSTDRLTEITEQIQAKSEITSTPFALKFAAFTGHPATNHQLACSTCHREHHGRESSLTHLTDLQCQTCHTRQFESFEHGHPSLEDYPYERRSRIYFDHAAHLNRYFVKDEFKRTMPNGQKPASCRSCHTPDATGRIMLTGSFEKTCASCHEPQIEDVEFPGVPFFAIPVIAPSMIQGQGEWPNTQGTFQTAKLPQFMELLLANDPQYQNAIEQLGDLDYRKLNNTIPEHHAAVAEIAWAIKKLLYDITNQGEAALKQRLKNRAPEYLNLSPSIISTLSQAQQIWFPNLSTEMKNHLEKKPILNEPKEQNQEQPCTLPVNKTNGWHLSEADFTIRYRPIGHADPLIKGWLDQVIQTKTESLDDSNMWRIFSNPTASGTEASNGALASGRCLLCHSVDENRENGTSTINWLPFRSHQSEEQFTRFSHAPHLITDQKNNCVRCHQFEKSVKEELQTLQSDYFTRNQTNLFWQINRNSRQTCTSGFQPISRQTCVTCHNKTTATQSCLKCHKYHTHDLTVTSD</sequence>
<keyword evidence="1" id="KW-0472">Membrane</keyword>
<reference evidence="2 3" key="1">
    <citation type="submission" date="2019-03" db="EMBL/GenBank/DDBJ databases">
        <title>Deep-cultivation of Planctomycetes and their phenomic and genomic characterization uncovers novel biology.</title>
        <authorList>
            <person name="Wiegand S."/>
            <person name="Jogler M."/>
            <person name="Boedeker C."/>
            <person name="Pinto D."/>
            <person name="Vollmers J."/>
            <person name="Rivas-Marin E."/>
            <person name="Kohn T."/>
            <person name="Peeters S.H."/>
            <person name="Heuer A."/>
            <person name="Rast P."/>
            <person name="Oberbeckmann S."/>
            <person name="Bunk B."/>
            <person name="Jeske O."/>
            <person name="Meyerdierks A."/>
            <person name="Storesund J.E."/>
            <person name="Kallscheuer N."/>
            <person name="Luecker S."/>
            <person name="Lage O.M."/>
            <person name="Pohl T."/>
            <person name="Merkel B.J."/>
            <person name="Hornburger P."/>
            <person name="Mueller R.-W."/>
            <person name="Bruemmer F."/>
            <person name="Labrenz M."/>
            <person name="Spormann A.M."/>
            <person name="Op den Camp H."/>
            <person name="Overmann J."/>
            <person name="Amann R."/>
            <person name="Jetten M.S.M."/>
            <person name="Mascher T."/>
            <person name="Medema M.H."/>
            <person name="Devos D.P."/>
            <person name="Kaster A.-K."/>
            <person name="Ovreas L."/>
            <person name="Rohde M."/>
            <person name="Galperin M.Y."/>
            <person name="Jogler C."/>
        </authorList>
    </citation>
    <scope>NUCLEOTIDE SEQUENCE [LARGE SCALE GENOMIC DNA]</scope>
    <source>
        <strain evidence="2 3">V144</strain>
    </source>
</reference>
<keyword evidence="1" id="KW-1133">Transmembrane helix</keyword>
<name>A0A517VXU3_9PLAN</name>
<dbReference type="SUPFAM" id="SSF48695">
    <property type="entry name" value="Multiheme cytochromes"/>
    <property type="match status" value="2"/>
</dbReference>
<dbReference type="Gene3D" id="3.90.10.10">
    <property type="entry name" value="Cytochrome C3"/>
    <property type="match status" value="1"/>
</dbReference>
<protein>
    <submittedName>
        <fullName evidence="2">Doubled CXXCH motif</fullName>
    </submittedName>
</protein>
<gene>
    <name evidence="2" type="ORF">V144x_33060</name>
</gene>
<keyword evidence="1" id="KW-0812">Transmembrane</keyword>
<evidence type="ECO:0000313" key="2">
    <source>
        <dbReference type="EMBL" id="QDT97824.1"/>
    </source>
</evidence>
<evidence type="ECO:0000313" key="3">
    <source>
        <dbReference type="Proteomes" id="UP000318704"/>
    </source>
</evidence>
<dbReference type="EMBL" id="CP037920">
    <property type="protein sequence ID" value="QDT97824.1"/>
    <property type="molecule type" value="Genomic_DNA"/>
</dbReference>
<organism evidence="2 3">
    <name type="scientific">Gimesia aquarii</name>
    <dbReference type="NCBI Taxonomy" id="2527964"/>
    <lineage>
        <taxon>Bacteria</taxon>
        <taxon>Pseudomonadati</taxon>
        <taxon>Planctomycetota</taxon>
        <taxon>Planctomycetia</taxon>
        <taxon>Planctomycetales</taxon>
        <taxon>Planctomycetaceae</taxon>
        <taxon>Gimesia</taxon>
    </lineage>
</organism>